<comment type="caution">
    <text evidence="1">The sequence shown here is derived from an EMBL/GenBank/DDBJ whole genome shotgun (WGS) entry which is preliminary data.</text>
</comment>
<evidence type="ECO:0000313" key="2">
    <source>
        <dbReference type="Proteomes" id="UP000326759"/>
    </source>
</evidence>
<dbReference type="OrthoDB" id="6381603at2759"/>
<reference evidence="1 2" key="1">
    <citation type="journal article" date="2019" name="PLoS Biol.">
        <title>Sex chromosomes control vertical transmission of feminizing Wolbachia symbionts in an isopod.</title>
        <authorList>
            <person name="Becking T."/>
            <person name="Chebbi M.A."/>
            <person name="Giraud I."/>
            <person name="Moumen B."/>
            <person name="Laverre T."/>
            <person name="Caubet Y."/>
            <person name="Peccoud J."/>
            <person name="Gilbert C."/>
            <person name="Cordaux R."/>
        </authorList>
    </citation>
    <scope>NUCLEOTIDE SEQUENCE [LARGE SCALE GENOMIC DNA]</scope>
    <source>
        <strain evidence="1">ANa2</strain>
        <tissue evidence="1">Whole body excluding digestive tract and cuticle</tissue>
    </source>
</reference>
<evidence type="ECO:0000313" key="1">
    <source>
        <dbReference type="EMBL" id="KAB7503191.1"/>
    </source>
</evidence>
<dbReference type="AlphaFoldDB" id="A0A5N5T9A2"/>
<dbReference type="Proteomes" id="UP000326759">
    <property type="component" value="Unassembled WGS sequence"/>
</dbReference>
<accession>A0A5N5T9A2</accession>
<protein>
    <submittedName>
        <fullName evidence="1">Uncharacterized protein</fullName>
    </submittedName>
</protein>
<sequence length="77" mass="9140">MYRKEQVRRLRLQLMPVYNFDPTESDDWENNLLEEEFTLRSRDKEKSTVVTAGAIIDVGETLRQPRENDQCEPPTQL</sequence>
<name>A0A5N5T9A2_9CRUS</name>
<keyword evidence="2" id="KW-1185">Reference proteome</keyword>
<organism evidence="1 2">
    <name type="scientific">Armadillidium nasatum</name>
    <dbReference type="NCBI Taxonomy" id="96803"/>
    <lineage>
        <taxon>Eukaryota</taxon>
        <taxon>Metazoa</taxon>
        <taxon>Ecdysozoa</taxon>
        <taxon>Arthropoda</taxon>
        <taxon>Crustacea</taxon>
        <taxon>Multicrustacea</taxon>
        <taxon>Malacostraca</taxon>
        <taxon>Eumalacostraca</taxon>
        <taxon>Peracarida</taxon>
        <taxon>Isopoda</taxon>
        <taxon>Oniscidea</taxon>
        <taxon>Crinocheta</taxon>
        <taxon>Armadillidiidae</taxon>
        <taxon>Armadillidium</taxon>
    </lineage>
</organism>
<proteinExistence type="predicted"/>
<dbReference type="EMBL" id="SEYY01005676">
    <property type="protein sequence ID" value="KAB7503191.1"/>
    <property type="molecule type" value="Genomic_DNA"/>
</dbReference>
<gene>
    <name evidence="1" type="ORF">Anas_08648</name>
</gene>